<accession>A0ABQ8KVJ2</accession>
<dbReference type="PRINTS" id="PR00069">
    <property type="entry name" value="ALDKETRDTASE"/>
</dbReference>
<evidence type="ECO:0000313" key="3">
    <source>
        <dbReference type="EMBL" id="KAH9843075.1"/>
    </source>
</evidence>
<dbReference type="InterPro" id="IPR023210">
    <property type="entry name" value="NADP_OxRdtase_dom"/>
</dbReference>
<dbReference type="GeneID" id="72006695"/>
<dbReference type="InterPro" id="IPR036812">
    <property type="entry name" value="NAD(P)_OxRdtase_dom_sf"/>
</dbReference>
<dbReference type="InterPro" id="IPR044494">
    <property type="entry name" value="AKR3C2/3"/>
</dbReference>
<evidence type="ECO:0000313" key="4">
    <source>
        <dbReference type="Proteomes" id="UP000814176"/>
    </source>
</evidence>
<gene>
    <name evidence="3" type="ORF">C8Q71DRAFT_802747</name>
</gene>
<feature type="signal peptide" evidence="1">
    <location>
        <begin position="1"/>
        <end position="23"/>
    </location>
</feature>
<reference evidence="3 4" key="1">
    <citation type="journal article" date="2021" name="Environ. Microbiol.">
        <title>Gene family expansions and transcriptome signatures uncover fungal adaptations to wood decay.</title>
        <authorList>
            <person name="Hage H."/>
            <person name="Miyauchi S."/>
            <person name="Viragh M."/>
            <person name="Drula E."/>
            <person name="Min B."/>
            <person name="Chaduli D."/>
            <person name="Navarro D."/>
            <person name="Favel A."/>
            <person name="Norest M."/>
            <person name="Lesage-Meessen L."/>
            <person name="Balint B."/>
            <person name="Merenyi Z."/>
            <person name="de Eugenio L."/>
            <person name="Morin E."/>
            <person name="Martinez A.T."/>
            <person name="Baldrian P."/>
            <person name="Stursova M."/>
            <person name="Martinez M.J."/>
            <person name="Novotny C."/>
            <person name="Magnuson J.K."/>
            <person name="Spatafora J.W."/>
            <person name="Maurice S."/>
            <person name="Pangilinan J."/>
            <person name="Andreopoulos W."/>
            <person name="LaButti K."/>
            <person name="Hundley H."/>
            <person name="Na H."/>
            <person name="Kuo A."/>
            <person name="Barry K."/>
            <person name="Lipzen A."/>
            <person name="Henrissat B."/>
            <person name="Riley R."/>
            <person name="Ahrendt S."/>
            <person name="Nagy L.G."/>
            <person name="Grigoriev I.V."/>
            <person name="Martin F."/>
            <person name="Rosso M.N."/>
        </authorList>
    </citation>
    <scope>NUCLEOTIDE SEQUENCE [LARGE SCALE GENOMIC DNA]</scope>
    <source>
        <strain evidence="3 4">CIRM-BRFM 1785</strain>
    </source>
</reference>
<evidence type="ECO:0000256" key="1">
    <source>
        <dbReference type="SAM" id="SignalP"/>
    </source>
</evidence>
<dbReference type="Proteomes" id="UP000814176">
    <property type="component" value="Unassembled WGS sequence"/>
</dbReference>
<dbReference type="RefSeq" id="XP_047784122.1">
    <property type="nucleotide sequence ID" value="XM_047925963.1"/>
</dbReference>
<feature type="domain" description="NADP-dependent oxidoreductase" evidence="2">
    <location>
        <begin position="58"/>
        <end position="315"/>
    </location>
</feature>
<dbReference type="PROSITE" id="PS00062">
    <property type="entry name" value="ALDOKETO_REDUCTASE_2"/>
    <property type="match status" value="1"/>
</dbReference>
<name>A0ABQ8KVJ2_9APHY</name>
<feature type="chain" id="PRO_5046579849" evidence="1">
    <location>
        <begin position="24"/>
        <end position="332"/>
    </location>
</feature>
<dbReference type="EMBL" id="JADCUA010000002">
    <property type="protein sequence ID" value="KAH9843075.1"/>
    <property type="molecule type" value="Genomic_DNA"/>
</dbReference>
<proteinExistence type="predicted"/>
<dbReference type="Gene3D" id="3.20.20.100">
    <property type="entry name" value="NADP-dependent oxidoreductase domain"/>
    <property type="match status" value="1"/>
</dbReference>
<comment type="caution">
    <text evidence="3">The sequence shown here is derived from an EMBL/GenBank/DDBJ whole genome shotgun (WGS) entry which is preliminary data.</text>
</comment>
<keyword evidence="1" id="KW-0732">Signal</keyword>
<evidence type="ECO:0000259" key="2">
    <source>
        <dbReference type="Pfam" id="PF00248"/>
    </source>
</evidence>
<protein>
    <submittedName>
        <fullName evidence="3">Aldo/keto reductase</fullName>
    </submittedName>
</protein>
<dbReference type="PANTHER" id="PTHR11732">
    <property type="entry name" value="ALDO/KETO REDUCTASE"/>
    <property type="match status" value="1"/>
</dbReference>
<dbReference type="Pfam" id="PF00248">
    <property type="entry name" value="Aldo_ket_red"/>
    <property type="match status" value="1"/>
</dbReference>
<organism evidence="3 4">
    <name type="scientific">Rhodofomes roseus</name>
    <dbReference type="NCBI Taxonomy" id="34475"/>
    <lineage>
        <taxon>Eukaryota</taxon>
        <taxon>Fungi</taxon>
        <taxon>Dikarya</taxon>
        <taxon>Basidiomycota</taxon>
        <taxon>Agaricomycotina</taxon>
        <taxon>Agaricomycetes</taxon>
        <taxon>Polyporales</taxon>
        <taxon>Rhodofomes</taxon>
    </lineage>
</organism>
<dbReference type="InterPro" id="IPR020471">
    <property type="entry name" value="AKR"/>
</dbReference>
<keyword evidence="4" id="KW-1185">Reference proteome</keyword>
<dbReference type="InterPro" id="IPR018170">
    <property type="entry name" value="Aldo/ket_reductase_CS"/>
</dbReference>
<dbReference type="PIRSF" id="PIRSF000097">
    <property type="entry name" value="AKR"/>
    <property type="match status" value="1"/>
</dbReference>
<dbReference type="SUPFAM" id="SSF51430">
    <property type="entry name" value="NAD(P)-linked oxidoreductase"/>
    <property type="match status" value="1"/>
</dbReference>
<dbReference type="CDD" id="cd19120">
    <property type="entry name" value="AKR_AKR3C2-3"/>
    <property type="match status" value="1"/>
</dbReference>
<sequence>MPSWRAHIAGIVLSMSFLSLLRSFTTRSIAPNSRSIMSSLTLTLNDGNKIPWLGFGTGTALYSKDAEDAVRQAIQIGVVHLDGAQVYNNEESLGVGIATAGKPRSSLFITTKLNLIPAGQTVRDTLVASLKKLQTDHVDLFLIHFPINHQTPLPEIWAQFEEIQKEGLAKSIGVSNFRVKDFEEILPTAKVIPAVNQVSSAPMPDLIEYHPYVFKADQPVIEFMKKHNITPTSYGGLTPIVRFKGGPVDPVLASAAARLSKEAGTTVTEGQVLQLWLRSKGIPAITTSSKASRVKEYLAAETLPDLTPGEIAAIEQEGSKVHHRVFAKFFDS</sequence>